<gene>
    <name evidence="1" type="ORF">BDR25DRAFT_312125</name>
</gene>
<sequence length="978" mass="107463">MPSLSTQPSSSSISIPPRPSRPPQLPSETHSFIAPEFAHLQEPSPPPRVREPAFNSPCSKAHLKGKWHMPIQEQREQEVYETWMERSSGPISHTNGAVNGKASSSIPNVGQDPSKRCSRGPSFIQYDMNDNLNGDLEHHHSNQFATGPSKIKNTSPLTPNDSANNRHPFHTTSGASSSRSHVYDAFDLDHAEGYPNLVTSWSQYEESSGVKKQYSHHSDPTPESVGGNTQNPHRKVPRKSTESPSTKSPVKPSVPSPQKKKSSLVQSKMNAIYISQRKETRFEGPSNKETIISRFSTSEDEADEAEDPFPFPSAKRQRNGTNTPYPHAPIPERTSVVNRAKDPEERYPKFGAFNGNIDTEYISNCTSHNSNGASGVNGTTSRIPKLDTNTTISHEYKRQGRIFHPILPPSSAFDPSPPPTPKHSEIVMSSNEKPINSSSVATLGPSPCRGDPTTFNSFSPIKNPNERTLANTIREAVNEQIERASRTTTKVPDIQERLANLNIPVTQSQRQNDYPNRNQDPTTKHNTNPNHVASTSANANVTTIIAQKDAEILQHRTALPRKTTELWSSISLLRDLPKMTLSSSPSPSTPTSWHSFHTARELQDQSLDLEQRIEELLGEIERGGEGWSRSGSRSRHRSGSEIERGRKTPKLVNAPSYPVLPTAPLFSSSKEKGKQKVGVKEELLESSSAAPFEDVAKYPTSTSLVPLLTSRSSVSTPENGSEPPTLDADLQPSTTPFSLAPSLPSFQDSPVYIGSAEPRIITNVGRDQVRLTSIRRRAGREPLKPQQQAPVQAEAEAVLVEERVRRVTSGIPTPAPTPPPNGVGEIEQSTTPPKPIPASASYPASASTSIRSHSPPLDLPIRPPKPALQLRTSKFVERFSLDGPAMLASGSGAEIPDTEEITTVERPVVESGENERRTSDDDVRVKVGSQEVMAHMAEEENVVEEKKKKGRTVWMGWLTKQVTSIWKGIRRMWTPAAI</sequence>
<comment type="caution">
    <text evidence="1">The sequence shown here is derived from an EMBL/GenBank/DDBJ whole genome shotgun (WGS) entry which is preliminary data.</text>
</comment>
<evidence type="ECO:0000313" key="2">
    <source>
        <dbReference type="Proteomes" id="UP000799755"/>
    </source>
</evidence>
<evidence type="ECO:0000313" key="1">
    <source>
        <dbReference type="EMBL" id="KAF2473964.1"/>
    </source>
</evidence>
<name>A0ACB6R3X0_9PLEO</name>
<dbReference type="Proteomes" id="UP000799755">
    <property type="component" value="Unassembled WGS sequence"/>
</dbReference>
<proteinExistence type="predicted"/>
<reference evidence="1" key="1">
    <citation type="journal article" date="2020" name="Stud. Mycol.">
        <title>101 Dothideomycetes genomes: a test case for predicting lifestyles and emergence of pathogens.</title>
        <authorList>
            <person name="Haridas S."/>
            <person name="Albert R."/>
            <person name="Binder M."/>
            <person name="Bloem J."/>
            <person name="Labutti K."/>
            <person name="Salamov A."/>
            <person name="Andreopoulos B."/>
            <person name="Baker S."/>
            <person name="Barry K."/>
            <person name="Bills G."/>
            <person name="Bluhm B."/>
            <person name="Cannon C."/>
            <person name="Castanera R."/>
            <person name="Culley D."/>
            <person name="Daum C."/>
            <person name="Ezra D."/>
            <person name="Gonzalez J."/>
            <person name="Henrissat B."/>
            <person name="Kuo A."/>
            <person name="Liang C."/>
            <person name="Lipzen A."/>
            <person name="Lutzoni F."/>
            <person name="Magnuson J."/>
            <person name="Mondo S."/>
            <person name="Nolan M."/>
            <person name="Ohm R."/>
            <person name="Pangilinan J."/>
            <person name="Park H.-J."/>
            <person name="Ramirez L."/>
            <person name="Alfaro M."/>
            <person name="Sun H."/>
            <person name="Tritt A."/>
            <person name="Yoshinaga Y."/>
            <person name="Zwiers L.-H."/>
            <person name="Turgeon B."/>
            <person name="Goodwin S."/>
            <person name="Spatafora J."/>
            <person name="Crous P."/>
            <person name="Grigoriev I."/>
        </authorList>
    </citation>
    <scope>NUCLEOTIDE SEQUENCE</scope>
    <source>
        <strain evidence="1">ATCC 200398</strain>
    </source>
</reference>
<keyword evidence="2" id="KW-1185">Reference proteome</keyword>
<accession>A0ACB6R3X0</accession>
<organism evidence="1 2">
    <name type="scientific">Lindgomyces ingoldianus</name>
    <dbReference type="NCBI Taxonomy" id="673940"/>
    <lineage>
        <taxon>Eukaryota</taxon>
        <taxon>Fungi</taxon>
        <taxon>Dikarya</taxon>
        <taxon>Ascomycota</taxon>
        <taxon>Pezizomycotina</taxon>
        <taxon>Dothideomycetes</taxon>
        <taxon>Pleosporomycetidae</taxon>
        <taxon>Pleosporales</taxon>
        <taxon>Lindgomycetaceae</taxon>
        <taxon>Lindgomyces</taxon>
    </lineage>
</organism>
<protein>
    <submittedName>
        <fullName evidence="1">Uncharacterized protein</fullName>
    </submittedName>
</protein>
<dbReference type="EMBL" id="MU003499">
    <property type="protein sequence ID" value="KAF2473964.1"/>
    <property type="molecule type" value="Genomic_DNA"/>
</dbReference>